<evidence type="ECO:0000256" key="5">
    <source>
        <dbReference type="RuleBase" id="RU000488"/>
    </source>
</evidence>
<comment type="similarity">
    <text evidence="5">Belongs to the mitochondrial carrier (TC 2.A.29) family.</text>
</comment>
<accession>A0A024FWF2</accession>
<dbReference type="EMBL" id="CAIX01000894">
    <property type="protein sequence ID" value="CCI11257.1"/>
    <property type="molecule type" value="Genomic_DNA"/>
</dbReference>
<dbReference type="GO" id="GO:0016020">
    <property type="term" value="C:membrane"/>
    <property type="evidence" value="ECO:0007669"/>
    <property type="project" value="UniProtKB-SubCell"/>
</dbReference>
<keyword evidence="2 4" id="KW-0812">Transmembrane</keyword>
<evidence type="ECO:0000256" key="2">
    <source>
        <dbReference type="ARBA" id="ARBA00022692"/>
    </source>
</evidence>
<dbReference type="InParanoid" id="A0A024FWF2"/>
<dbReference type="Gene3D" id="1.50.40.10">
    <property type="entry name" value="Mitochondrial carrier domain"/>
    <property type="match status" value="1"/>
</dbReference>
<keyword evidence="8" id="KW-1185">Reference proteome</keyword>
<evidence type="ECO:0000313" key="7">
    <source>
        <dbReference type="EMBL" id="CCI11257.1"/>
    </source>
</evidence>
<comment type="subcellular location">
    <subcellularLocation>
        <location evidence="1">Membrane</location>
        <topology evidence="1">Multi-pass membrane protein</topology>
    </subcellularLocation>
</comment>
<dbReference type="AlphaFoldDB" id="A0A024FWF2"/>
<protein>
    <submittedName>
        <fullName evidence="7">Uncharacterized protein</fullName>
    </submittedName>
</protein>
<dbReference type="Pfam" id="PF00153">
    <property type="entry name" value="Mito_carr"/>
    <property type="match status" value="1"/>
</dbReference>
<sequence length="93" mass="11342">MQREKWLRDQTIIEIRCMRFTRFVQREGVRGLYAGYWACMSVHTFFSAFSFFFYERLKNNGGYAQMQARIVRFQVLSLSHSEWLHLSLIHWIL</sequence>
<dbReference type="InterPro" id="IPR018108">
    <property type="entry name" value="MCP_transmembrane"/>
</dbReference>
<dbReference type="InterPro" id="IPR023395">
    <property type="entry name" value="MCP_dom_sf"/>
</dbReference>
<feature type="transmembrane region" description="Helical" evidence="6">
    <location>
        <begin position="34"/>
        <end position="54"/>
    </location>
</feature>
<dbReference type="Proteomes" id="UP000053237">
    <property type="component" value="Unassembled WGS sequence"/>
</dbReference>
<comment type="caution">
    <text evidence="7">The sequence shown here is derived from an EMBL/GenBank/DDBJ whole genome shotgun (WGS) entry which is preliminary data.</text>
</comment>
<keyword evidence="6" id="KW-1133">Transmembrane helix</keyword>
<evidence type="ECO:0000256" key="1">
    <source>
        <dbReference type="ARBA" id="ARBA00004141"/>
    </source>
</evidence>
<keyword evidence="5" id="KW-0813">Transport</keyword>
<evidence type="ECO:0000256" key="4">
    <source>
        <dbReference type="PROSITE-ProRule" id="PRU00282"/>
    </source>
</evidence>
<dbReference type="PROSITE" id="PS50920">
    <property type="entry name" value="SOLCAR"/>
    <property type="match status" value="1"/>
</dbReference>
<name>A0A024FWF2_9STRA</name>
<gene>
    <name evidence="7" type="ORF">BN9_126640</name>
</gene>
<evidence type="ECO:0000313" key="8">
    <source>
        <dbReference type="Proteomes" id="UP000053237"/>
    </source>
</evidence>
<proteinExistence type="inferred from homology"/>
<keyword evidence="3 4" id="KW-0472">Membrane</keyword>
<dbReference type="SUPFAM" id="SSF103506">
    <property type="entry name" value="Mitochondrial carrier"/>
    <property type="match status" value="1"/>
</dbReference>
<feature type="repeat" description="Solcar" evidence="4">
    <location>
        <begin position="1"/>
        <end position="60"/>
    </location>
</feature>
<evidence type="ECO:0000256" key="3">
    <source>
        <dbReference type="ARBA" id="ARBA00023136"/>
    </source>
</evidence>
<reference evidence="7 8" key="1">
    <citation type="submission" date="2012-05" db="EMBL/GenBank/DDBJ databases">
        <title>Recombination and specialization in a pathogen metapopulation.</title>
        <authorList>
            <person name="Gardiner A."/>
            <person name="Kemen E."/>
            <person name="Schultz-Larsen T."/>
            <person name="MacLean D."/>
            <person name="Van Oosterhout C."/>
            <person name="Jones J.D.G."/>
        </authorList>
    </citation>
    <scope>NUCLEOTIDE SEQUENCE [LARGE SCALE GENOMIC DNA]</scope>
    <source>
        <strain evidence="7 8">Ac Nc2</strain>
    </source>
</reference>
<organism evidence="7 8">
    <name type="scientific">Albugo candida</name>
    <dbReference type="NCBI Taxonomy" id="65357"/>
    <lineage>
        <taxon>Eukaryota</taxon>
        <taxon>Sar</taxon>
        <taxon>Stramenopiles</taxon>
        <taxon>Oomycota</taxon>
        <taxon>Peronosporomycetes</taxon>
        <taxon>Albuginales</taxon>
        <taxon>Albuginaceae</taxon>
        <taxon>Albugo</taxon>
    </lineage>
</organism>
<evidence type="ECO:0000256" key="6">
    <source>
        <dbReference type="SAM" id="Phobius"/>
    </source>
</evidence>